<feature type="compositionally biased region" description="Polar residues" evidence="1">
    <location>
        <begin position="47"/>
        <end position="70"/>
    </location>
</feature>
<comment type="caution">
    <text evidence="2">The sequence shown here is derived from an EMBL/GenBank/DDBJ whole genome shotgun (WGS) entry which is preliminary data.</text>
</comment>
<evidence type="ECO:0000256" key="1">
    <source>
        <dbReference type="SAM" id="MobiDB-lite"/>
    </source>
</evidence>
<accession>A0ABQ9W5T3</accession>
<sequence length="101" mass="11058">MAISFSLMESVNHHHTSSEAQLDNDLSEMAHVESDLHQNPDDCHLESSGSPSLLSQEVSGGHMQRSSTLYNSLGHPASLTSLLVHAFDKHFHALSAYCDSR</sequence>
<evidence type="ECO:0000313" key="2">
    <source>
        <dbReference type="EMBL" id="KAK2116751.1"/>
    </source>
</evidence>
<protein>
    <submittedName>
        <fullName evidence="2">Uncharacterized protein</fullName>
    </submittedName>
</protein>
<feature type="region of interest" description="Disordered" evidence="1">
    <location>
        <begin position="1"/>
        <end position="70"/>
    </location>
</feature>
<feature type="compositionally biased region" description="Basic and acidic residues" evidence="1">
    <location>
        <begin position="28"/>
        <end position="45"/>
    </location>
</feature>
<dbReference type="Proteomes" id="UP001266305">
    <property type="component" value="Unassembled WGS sequence"/>
</dbReference>
<organism evidence="2 3">
    <name type="scientific">Saguinus oedipus</name>
    <name type="common">Cotton-top tamarin</name>
    <name type="synonym">Oedipomidas oedipus</name>
    <dbReference type="NCBI Taxonomy" id="9490"/>
    <lineage>
        <taxon>Eukaryota</taxon>
        <taxon>Metazoa</taxon>
        <taxon>Chordata</taxon>
        <taxon>Craniata</taxon>
        <taxon>Vertebrata</taxon>
        <taxon>Euteleostomi</taxon>
        <taxon>Mammalia</taxon>
        <taxon>Eutheria</taxon>
        <taxon>Euarchontoglires</taxon>
        <taxon>Primates</taxon>
        <taxon>Haplorrhini</taxon>
        <taxon>Platyrrhini</taxon>
        <taxon>Cebidae</taxon>
        <taxon>Callitrichinae</taxon>
        <taxon>Saguinus</taxon>
    </lineage>
</organism>
<dbReference type="EMBL" id="JASSZA010000002">
    <property type="protein sequence ID" value="KAK2116751.1"/>
    <property type="molecule type" value="Genomic_DNA"/>
</dbReference>
<name>A0ABQ9W5T3_SAGOE</name>
<evidence type="ECO:0000313" key="3">
    <source>
        <dbReference type="Proteomes" id="UP001266305"/>
    </source>
</evidence>
<keyword evidence="3" id="KW-1185">Reference proteome</keyword>
<gene>
    <name evidence="2" type="ORF">P7K49_003637</name>
</gene>
<proteinExistence type="predicted"/>
<reference evidence="2 3" key="1">
    <citation type="submission" date="2023-05" db="EMBL/GenBank/DDBJ databases">
        <title>B98-5 Cell Line De Novo Hybrid Assembly: An Optical Mapping Approach.</title>
        <authorList>
            <person name="Kananen K."/>
            <person name="Auerbach J.A."/>
            <person name="Kautto E."/>
            <person name="Blachly J.S."/>
        </authorList>
    </citation>
    <scope>NUCLEOTIDE SEQUENCE [LARGE SCALE GENOMIC DNA]</scope>
    <source>
        <strain evidence="2">B95-8</strain>
        <tissue evidence="2">Cell line</tissue>
    </source>
</reference>